<keyword evidence="12" id="KW-0460">Magnesium</keyword>
<dbReference type="Proteomes" id="UP001610432">
    <property type="component" value="Unassembled WGS sequence"/>
</dbReference>
<feature type="transmembrane region" description="Helical" evidence="19">
    <location>
        <begin position="311"/>
        <end position="329"/>
    </location>
</feature>
<comment type="subcellular location">
    <subcellularLocation>
        <location evidence="2">Endoplasmic reticulum membrane</location>
        <topology evidence="2">Multi-pass membrane protein</topology>
    </subcellularLocation>
</comment>
<dbReference type="PANTHER" id="PTHR10571">
    <property type="entry name" value="UDP-N-ACETYLGLUCOSAMINE--DOLICHYL-PHOSPHATE N-ACETYLGLUCOSAMINEPHOSPHOTRANSFERASE"/>
    <property type="match status" value="1"/>
</dbReference>
<evidence type="ECO:0000256" key="5">
    <source>
        <dbReference type="ARBA" id="ARBA00013225"/>
    </source>
</evidence>
<comment type="caution">
    <text evidence="20">The sequence shown here is derived from an EMBL/GenBank/DDBJ whole genome shotgun (WGS) entry which is preliminary data.</text>
</comment>
<comment type="similarity">
    <text evidence="4">Belongs to the glycosyltransferase 4 family.</text>
</comment>
<comment type="function">
    <text evidence="17">UDP-N-acetylglucosamine--dolichyl-phosphate N-acetylglucosaminephosphotransferase that operates in the biosynthetic pathway of dolichol-linked oligosaccharides, the glycan precursors employed in protein asparagine (N)-glycosylation. The assembly of dolichol-linked oligosaccharides begins on the cytosolic side of the endoplasmic reticulum membrane and finishes in its lumen. The sequential addition of sugars to dolichol pyrophosphate produces dolichol-linked oligosaccharides containing fourteen sugars, including two GlcNAcs, nine mannoses and three glucoses. Once assembled, the oligosaccharide is transferred from the lipid to nascent proteins by oligosaccharyltransferases. Catalyzes the initial step of dolichol-linked oligosaccharide biosynthesis, transfering GlcNAc-1-P from cytosolic UDP-GlcNAc onto the carrier lipid dolichyl phosphate (P-dolichol), yielding GlcNAc-P-P-dolichol embedded in the cytoplasmic leaflet of the endoplasmic reticulum membrane.</text>
</comment>
<keyword evidence="8 20" id="KW-0808">Transferase</keyword>
<keyword evidence="21" id="KW-1185">Reference proteome</keyword>
<evidence type="ECO:0000256" key="17">
    <source>
        <dbReference type="ARBA" id="ARBA00044717"/>
    </source>
</evidence>
<comment type="catalytic activity">
    <reaction evidence="18">
        <text>a di-trans,poly-cis-dolichyl phosphate + UDP-N-acetyl-alpha-D-glucosamine = an N-acetyl-alpha-D-glucosaminyl-diphospho-di-trans,poly-cis-dolichol + UMP</text>
        <dbReference type="Rhea" id="RHEA:13289"/>
        <dbReference type="Rhea" id="RHEA-COMP:19498"/>
        <dbReference type="Rhea" id="RHEA-COMP:19507"/>
        <dbReference type="ChEBI" id="CHEBI:57683"/>
        <dbReference type="ChEBI" id="CHEBI:57705"/>
        <dbReference type="ChEBI" id="CHEBI:57865"/>
        <dbReference type="ChEBI" id="CHEBI:58427"/>
        <dbReference type="EC" id="2.7.8.15"/>
    </reaction>
    <physiologicalReaction direction="left-to-right" evidence="18">
        <dbReference type="Rhea" id="RHEA:13290"/>
    </physiologicalReaction>
</comment>
<keyword evidence="10" id="KW-0479">Metal-binding</keyword>
<dbReference type="Pfam" id="PF00953">
    <property type="entry name" value="Glycos_transf_4"/>
    <property type="match status" value="1"/>
</dbReference>
<feature type="transmembrane region" description="Helical" evidence="19">
    <location>
        <begin position="87"/>
        <end position="112"/>
    </location>
</feature>
<feature type="transmembrane region" description="Helical" evidence="19">
    <location>
        <begin position="212"/>
        <end position="234"/>
    </location>
</feature>
<evidence type="ECO:0000256" key="16">
    <source>
        <dbReference type="ARBA" id="ARBA00033238"/>
    </source>
</evidence>
<proteinExistence type="inferred from homology"/>
<evidence type="ECO:0000256" key="15">
    <source>
        <dbReference type="ARBA" id="ARBA00029567"/>
    </source>
</evidence>
<evidence type="ECO:0000313" key="21">
    <source>
        <dbReference type="Proteomes" id="UP001610432"/>
    </source>
</evidence>
<accession>A0ABR4M6X2</accession>
<evidence type="ECO:0000256" key="7">
    <source>
        <dbReference type="ARBA" id="ARBA00022676"/>
    </source>
</evidence>
<evidence type="ECO:0000256" key="10">
    <source>
        <dbReference type="ARBA" id="ARBA00022723"/>
    </source>
</evidence>
<evidence type="ECO:0000256" key="1">
    <source>
        <dbReference type="ARBA" id="ARBA00001946"/>
    </source>
</evidence>
<evidence type="ECO:0000256" key="14">
    <source>
        <dbReference type="ARBA" id="ARBA00023136"/>
    </source>
</evidence>
<protein>
    <recommendedName>
        <fullName evidence="6">UDP-N-acetylglucosamine--dolichyl-phosphate N-acetylglucosaminephosphotransferase</fullName>
        <ecNumber evidence="5">2.7.8.15</ecNumber>
    </recommendedName>
    <alternativeName>
        <fullName evidence="15">GlcNAc-1-P transferase</fullName>
    </alternativeName>
    <alternativeName>
        <fullName evidence="16">N-acetylglucosamine-1-phosphate transferase</fullName>
    </alternativeName>
</protein>
<feature type="transmembrane region" description="Helical" evidence="19">
    <location>
        <begin position="241"/>
        <end position="261"/>
    </location>
</feature>
<organism evidence="20 21">
    <name type="scientific">Aspergillus lucknowensis</name>
    <dbReference type="NCBI Taxonomy" id="176173"/>
    <lineage>
        <taxon>Eukaryota</taxon>
        <taxon>Fungi</taxon>
        <taxon>Dikarya</taxon>
        <taxon>Ascomycota</taxon>
        <taxon>Pezizomycotina</taxon>
        <taxon>Eurotiomycetes</taxon>
        <taxon>Eurotiomycetidae</taxon>
        <taxon>Eurotiales</taxon>
        <taxon>Aspergillaceae</taxon>
        <taxon>Aspergillus</taxon>
        <taxon>Aspergillus subgen. Nidulantes</taxon>
    </lineage>
</organism>
<keyword evidence="13 19" id="KW-1133">Transmembrane helix</keyword>
<evidence type="ECO:0000256" key="9">
    <source>
        <dbReference type="ARBA" id="ARBA00022692"/>
    </source>
</evidence>
<dbReference type="InterPro" id="IPR033895">
    <property type="entry name" value="GPT"/>
</dbReference>
<feature type="transmembrane region" description="Helical" evidence="19">
    <location>
        <begin position="180"/>
        <end position="200"/>
    </location>
</feature>
<sequence length="472" mass="52051">MTLLCNMATANLNSLSRRETWSLLILAGACFGVLANTFEGEGAPVVASLAFSGVAFSVAYSMIRWLGPVFIRAGLSGKDMAKPNRPVIPETMGAVCAVVYLLVLIFFIPFAFYKDIVAATSGGGNRDVVIEVHHVETGRTLHRFPHERLASYLSGLLSLQCIVILGIGDDLLDIRWRHKVLIPAFGAIPMLMVYFVDFGVTHVVVPMPLKPYLGAFIDLGFLYYAYMAAVAIFCPNSINMLAGINGVEVAQSLVISVLLMVNDALYLVTPFRHPATDSHLFSLYFLLPFVGVSSALLLHNWYPSKVFVGDTYCYFAGMVFVVVGILGHFSKTLLLLFIPQIFNFVYSTPQLFKLIPCPRHRFPRFSAETGLLDASMTEWVTPPAPLVATALDLLHRLRLARVRKNGQGEIIESSNLTILNLWLIWMGPMREDRLALSMVAVQTACGLFGLFVRHCLALLVFPSDNRALGIIL</sequence>
<comment type="pathway">
    <text evidence="3">Protein modification; protein glycosylation.</text>
</comment>
<keyword evidence="7" id="KW-0328">Glycosyltransferase</keyword>
<evidence type="ECO:0000256" key="12">
    <source>
        <dbReference type="ARBA" id="ARBA00022842"/>
    </source>
</evidence>
<keyword evidence="9 19" id="KW-0812">Transmembrane</keyword>
<dbReference type="InterPro" id="IPR000715">
    <property type="entry name" value="Glycosyl_transferase_4"/>
</dbReference>
<dbReference type="GeneID" id="98142713"/>
<keyword evidence="11" id="KW-0256">Endoplasmic reticulum</keyword>
<name>A0ABR4M6X2_9EURO</name>
<feature type="transmembrane region" description="Helical" evidence="19">
    <location>
        <begin position="281"/>
        <end position="299"/>
    </location>
</feature>
<feature type="transmembrane region" description="Helical" evidence="19">
    <location>
        <begin position="45"/>
        <end position="66"/>
    </location>
</feature>
<gene>
    <name evidence="20" type="ORF">BJX67DRAFT_339160</name>
</gene>
<feature type="transmembrane region" description="Helical" evidence="19">
    <location>
        <begin position="149"/>
        <end position="168"/>
    </location>
</feature>
<evidence type="ECO:0000313" key="20">
    <source>
        <dbReference type="EMBL" id="KAL2872337.1"/>
    </source>
</evidence>
<evidence type="ECO:0000256" key="19">
    <source>
        <dbReference type="SAM" id="Phobius"/>
    </source>
</evidence>
<evidence type="ECO:0000256" key="4">
    <source>
        <dbReference type="ARBA" id="ARBA00009317"/>
    </source>
</evidence>
<evidence type="ECO:0000256" key="8">
    <source>
        <dbReference type="ARBA" id="ARBA00022679"/>
    </source>
</evidence>
<reference evidence="20 21" key="1">
    <citation type="submission" date="2024-07" db="EMBL/GenBank/DDBJ databases">
        <title>Section-level genome sequencing and comparative genomics of Aspergillus sections Usti and Cavernicolus.</title>
        <authorList>
            <consortium name="Lawrence Berkeley National Laboratory"/>
            <person name="Nybo J.L."/>
            <person name="Vesth T.C."/>
            <person name="Theobald S."/>
            <person name="Frisvad J.C."/>
            <person name="Larsen T.O."/>
            <person name="Kjaerboelling I."/>
            <person name="Rothschild-Mancinelli K."/>
            <person name="Lyhne E.K."/>
            <person name="Kogle M.E."/>
            <person name="Barry K."/>
            <person name="Clum A."/>
            <person name="Na H."/>
            <person name="Ledsgaard L."/>
            <person name="Lin J."/>
            <person name="Lipzen A."/>
            <person name="Kuo A."/>
            <person name="Riley R."/>
            <person name="Mondo S."/>
            <person name="Labutti K."/>
            <person name="Haridas S."/>
            <person name="Pangalinan J."/>
            <person name="Salamov A.A."/>
            <person name="Simmons B.A."/>
            <person name="Magnuson J.K."/>
            <person name="Chen J."/>
            <person name="Drula E."/>
            <person name="Henrissat B."/>
            <person name="Wiebenga A."/>
            <person name="Lubbers R.J."/>
            <person name="Gomes A.C."/>
            <person name="Macurrencykelacurrency M.R."/>
            <person name="Stajich J."/>
            <person name="Grigoriev I.V."/>
            <person name="Mortensen U.H."/>
            <person name="De Vries R.P."/>
            <person name="Baker S.E."/>
            <person name="Andersen M.R."/>
        </authorList>
    </citation>
    <scope>NUCLEOTIDE SEQUENCE [LARGE SCALE GENOMIC DNA]</scope>
    <source>
        <strain evidence="20 21">CBS 449.75</strain>
    </source>
</reference>
<dbReference type="RefSeq" id="XP_070891316.1">
    <property type="nucleotide sequence ID" value="XM_071027641.1"/>
</dbReference>
<evidence type="ECO:0000256" key="2">
    <source>
        <dbReference type="ARBA" id="ARBA00004477"/>
    </source>
</evidence>
<evidence type="ECO:0000256" key="18">
    <source>
        <dbReference type="ARBA" id="ARBA00045078"/>
    </source>
</evidence>
<comment type="cofactor">
    <cofactor evidence="1">
        <name>Mg(2+)</name>
        <dbReference type="ChEBI" id="CHEBI:18420"/>
    </cofactor>
</comment>
<evidence type="ECO:0000256" key="6">
    <source>
        <dbReference type="ARBA" id="ARBA00017659"/>
    </source>
</evidence>
<dbReference type="EC" id="2.7.8.15" evidence="5"/>
<dbReference type="CDD" id="cd06855">
    <property type="entry name" value="GT_GPT_euk"/>
    <property type="match status" value="1"/>
</dbReference>
<dbReference type="GO" id="GO:0016740">
    <property type="term" value="F:transferase activity"/>
    <property type="evidence" value="ECO:0007669"/>
    <property type="project" value="UniProtKB-KW"/>
</dbReference>
<evidence type="ECO:0000256" key="11">
    <source>
        <dbReference type="ARBA" id="ARBA00022824"/>
    </source>
</evidence>
<evidence type="ECO:0000256" key="13">
    <source>
        <dbReference type="ARBA" id="ARBA00022989"/>
    </source>
</evidence>
<dbReference type="PANTHER" id="PTHR10571:SF0">
    <property type="entry name" value="UDP-N-ACETYLGLUCOSAMINE--DOLICHYL-PHOSPHATE N-ACETYLGLUCOSAMINEPHOSPHOTRANSFERASE"/>
    <property type="match status" value="1"/>
</dbReference>
<evidence type="ECO:0000256" key="3">
    <source>
        <dbReference type="ARBA" id="ARBA00004922"/>
    </source>
</evidence>
<keyword evidence="14 19" id="KW-0472">Membrane</keyword>
<dbReference type="EMBL" id="JBFXLQ010000001">
    <property type="protein sequence ID" value="KAL2872337.1"/>
    <property type="molecule type" value="Genomic_DNA"/>
</dbReference>